<feature type="region of interest" description="Disordered" evidence="1">
    <location>
        <begin position="84"/>
        <end position="181"/>
    </location>
</feature>
<dbReference type="Proteomes" id="UP001066276">
    <property type="component" value="Chromosome 2_2"/>
</dbReference>
<feature type="region of interest" description="Disordered" evidence="1">
    <location>
        <begin position="1"/>
        <end position="60"/>
    </location>
</feature>
<keyword evidence="3" id="KW-1185">Reference proteome</keyword>
<feature type="compositionally biased region" description="Acidic residues" evidence="1">
    <location>
        <begin position="150"/>
        <end position="162"/>
    </location>
</feature>
<organism evidence="2 3">
    <name type="scientific">Pleurodeles waltl</name>
    <name type="common">Iberian ribbed newt</name>
    <dbReference type="NCBI Taxonomy" id="8319"/>
    <lineage>
        <taxon>Eukaryota</taxon>
        <taxon>Metazoa</taxon>
        <taxon>Chordata</taxon>
        <taxon>Craniata</taxon>
        <taxon>Vertebrata</taxon>
        <taxon>Euteleostomi</taxon>
        <taxon>Amphibia</taxon>
        <taxon>Batrachia</taxon>
        <taxon>Caudata</taxon>
        <taxon>Salamandroidea</taxon>
        <taxon>Salamandridae</taxon>
        <taxon>Pleurodelinae</taxon>
        <taxon>Pleurodeles</taxon>
    </lineage>
</organism>
<evidence type="ECO:0000256" key="1">
    <source>
        <dbReference type="SAM" id="MobiDB-lite"/>
    </source>
</evidence>
<name>A0AAV7V049_PLEWA</name>
<sequence length="181" mass="20031">MFLQGSGWSRRPPITGAAGIYAPHKGRKDTGSDPLGTQEPPGAAPGNRRRWRRPEIGTPEQGECCAWLPWRWRTFGHRWGPLEHTCALKDQRPERGPYIKTEGEESCERRRNLGRGAYRPQTEVSKGAPDSRGTPAGLERQAGTGGRPEAEDEGGDQLETDENAERRAWYNLSGARKGGTV</sequence>
<dbReference type="AlphaFoldDB" id="A0AAV7V049"/>
<proteinExistence type="predicted"/>
<dbReference type="EMBL" id="JANPWB010000004">
    <property type="protein sequence ID" value="KAJ1193979.1"/>
    <property type="molecule type" value="Genomic_DNA"/>
</dbReference>
<comment type="caution">
    <text evidence="2">The sequence shown here is derived from an EMBL/GenBank/DDBJ whole genome shotgun (WGS) entry which is preliminary data.</text>
</comment>
<evidence type="ECO:0000313" key="2">
    <source>
        <dbReference type="EMBL" id="KAJ1193979.1"/>
    </source>
</evidence>
<feature type="compositionally biased region" description="Basic and acidic residues" evidence="1">
    <location>
        <begin position="86"/>
        <end position="111"/>
    </location>
</feature>
<reference evidence="2" key="1">
    <citation type="journal article" date="2022" name="bioRxiv">
        <title>Sequencing and chromosome-scale assembly of the giantPleurodeles waltlgenome.</title>
        <authorList>
            <person name="Brown T."/>
            <person name="Elewa A."/>
            <person name="Iarovenko S."/>
            <person name="Subramanian E."/>
            <person name="Araus A.J."/>
            <person name="Petzold A."/>
            <person name="Susuki M."/>
            <person name="Suzuki K.-i.T."/>
            <person name="Hayashi T."/>
            <person name="Toyoda A."/>
            <person name="Oliveira C."/>
            <person name="Osipova E."/>
            <person name="Leigh N.D."/>
            <person name="Simon A."/>
            <person name="Yun M.H."/>
        </authorList>
    </citation>
    <scope>NUCLEOTIDE SEQUENCE</scope>
    <source>
        <strain evidence="2">20211129_DDA</strain>
        <tissue evidence="2">Liver</tissue>
    </source>
</reference>
<evidence type="ECO:0000313" key="3">
    <source>
        <dbReference type="Proteomes" id="UP001066276"/>
    </source>
</evidence>
<accession>A0AAV7V049</accession>
<protein>
    <submittedName>
        <fullName evidence="2">Uncharacterized protein</fullName>
    </submittedName>
</protein>
<gene>
    <name evidence="2" type="ORF">NDU88_003274</name>
</gene>